<reference evidence="9" key="1">
    <citation type="submission" date="2019-11" db="UniProtKB">
        <authorList>
            <consortium name="WormBaseParasite"/>
        </authorList>
    </citation>
    <scope>IDENTIFICATION</scope>
</reference>
<dbReference type="FunFam" id="2.60.40.820:FF:000016">
    <property type="entry name" value="T-box transcription factor TBX2-A"/>
    <property type="match status" value="1"/>
</dbReference>
<evidence type="ECO:0000256" key="6">
    <source>
        <dbReference type="PROSITE-ProRule" id="PRU00201"/>
    </source>
</evidence>
<dbReference type="GO" id="GO:0001708">
    <property type="term" value="P:cell fate specification"/>
    <property type="evidence" value="ECO:0007669"/>
    <property type="project" value="TreeGrafter"/>
</dbReference>
<evidence type="ECO:0000256" key="3">
    <source>
        <dbReference type="ARBA" id="ARBA00023125"/>
    </source>
</evidence>
<dbReference type="GO" id="GO:0005634">
    <property type="term" value="C:nucleus"/>
    <property type="evidence" value="ECO:0007669"/>
    <property type="project" value="UniProtKB-SubCell"/>
</dbReference>
<feature type="region of interest" description="Disordered" evidence="7">
    <location>
        <begin position="477"/>
        <end position="522"/>
    </location>
</feature>
<dbReference type="Gene3D" id="2.60.40.820">
    <property type="entry name" value="Transcription factor, T-box"/>
    <property type="match status" value="1"/>
</dbReference>
<sequence length="567" mass="64121">TPEHNTKHARLWPARVAIGATLDALNQWGVGRCVLACLRLGRVRTAVTYSHNPRVKIMDNAALDMSLKSHKPMDLAYQAALGLCSSTRDEAKSAASAMSSAMAGVESLPPSSFSRLHETRPTVEDPVVELVDSYLWRSFHAYETEMVITKSGRRMFPPFKVKVSGLEKQTKYVMILEVVAADDCRYKFHNNQWMVAGKADPEMPKRMYIHPDSPSTGEQWMQKVISFHKLKLTNNISDKHGFTILNSMHKYQPRFHLVKAKDVMRLPYSAFHSFSFPETVFVAVTAYQNEMITQLKIDHNPFAKGFRDTGGGRREKKRPLGRTRLHSPSCSLYYNLTEKLKNSTQSPDCYSSDSEAEEMEKRFKADARTSSRHFSSPLVQYDHQKSNSGPHLQTPNYKLQDSNTWAFFERKRPRLQPDNAPFLVPPPWLLTATSAQSIASLLRNICPWVDSPHSFTYVPIPPPYAIFSSFSGSLVSTPDVDRLQQQQEQKPEKKGGNNDGSDDDEEEARMAERASLEVSPPDSAHAVLERNIPHLSNSIFSISALTANEEMRRRNHLDRSTPPTIIT</sequence>
<evidence type="ECO:0000259" key="8">
    <source>
        <dbReference type="PROSITE" id="PS50252"/>
    </source>
</evidence>
<organism evidence="9">
    <name type="scientific">Mesocestoides corti</name>
    <name type="common">Flatworm</name>
    <dbReference type="NCBI Taxonomy" id="53468"/>
    <lineage>
        <taxon>Eukaryota</taxon>
        <taxon>Metazoa</taxon>
        <taxon>Spiralia</taxon>
        <taxon>Lophotrochozoa</taxon>
        <taxon>Platyhelminthes</taxon>
        <taxon>Cestoda</taxon>
        <taxon>Eucestoda</taxon>
        <taxon>Cyclophyllidea</taxon>
        <taxon>Mesocestoididae</taxon>
        <taxon>Mesocestoides</taxon>
    </lineage>
</organism>
<dbReference type="AlphaFoldDB" id="A0A5K3FKW4"/>
<keyword evidence="5 6" id="KW-0539">Nucleus</keyword>
<dbReference type="SUPFAM" id="SSF49417">
    <property type="entry name" value="p53-like transcription factors"/>
    <property type="match status" value="1"/>
</dbReference>
<protein>
    <submittedName>
        <fullName evidence="9">T-box domain-containing protein</fullName>
    </submittedName>
</protein>
<dbReference type="InterPro" id="IPR046360">
    <property type="entry name" value="T-box_DNA-bd"/>
</dbReference>
<dbReference type="GO" id="GO:0000785">
    <property type="term" value="C:chromatin"/>
    <property type="evidence" value="ECO:0007669"/>
    <property type="project" value="TreeGrafter"/>
</dbReference>
<comment type="caution">
    <text evidence="6">Lacks conserved residue(s) required for the propagation of feature annotation.</text>
</comment>
<evidence type="ECO:0000256" key="7">
    <source>
        <dbReference type="SAM" id="MobiDB-lite"/>
    </source>
</evidence>
<dbReference type="InterPro" id="IPR001699">
    <property type="entry name" value="TF_T-box"/>
</dbReference>
<dbReference type="InterPro" id="IPR036960">
    <property type="entry name" value="T-box_sf"/>
</dbReference>
<dbReference type="CDD" id="cd20188">
    <property type="entry name" value="T-box_TBX2_3-like"/>
    <property type="match status" value="1"/>
</dbReference>
<evidence type="ECO:0000256" key="4">
    <source>
        <dbReference type="ARBA" id="ARBA00023163"/>
    </source>
</evidence>
<dbReference type="GO" id="GO:0000978">
    <property type="term" value="F:RNA polymerase II cis-regulatory region sequence-specific DNA binding"/>
    <property type="evidence" value="ECO:0007669"/>
    <property type="project" value="InterPro"/>
</dbReference>
<dbReference type="GO" id="GO:0045893">
    <property type="term" value="P:positive regulation of DNA-templated transcription"/>
    <property type="evidence" value="ECO:0007669"/>
    <property type="project" value="InterPro"/>
</dbReference>
<evidence type="ECO:0000256" key="5">
    <source>
        <dbReference type="ARBA" id="ARBA00023242"/>
    </source>
</evidence>
<dbReference type="SMART" id="SM00425">
    <property type="entry name" value="TBOX"/>
    <property type="match status" value="1"/>
</dbReference>
<dbReference type="GO" id="GO:0000981">
    <property type="term" value="F:DNA-binding transcription factor activity, RNA polymerase II-specific"/>
    <property type="evidence" value="ECO:0007669"/>
    <property type="project" value="TreeGrafter"/>
</dbReference>
<feature type="domain" description="T-box" evidence="8">
    <location>
        <begin position="130"/>
        <end position="308"/>
    </location>
</feature>
<dbReference type="PANTHER" id="PTHR11267">
    <property type="entry name" value="T-BOX PROTEIN-RELATED"/>
    <property type="match status" value="1"/>
</dbReference>
<keyword evidence="3 6" id="KW-0238">DNA-binding</keyword>
<dbReference type="PANTHER" id="PTHR11267:SF181">
    <property type="entry name" value="OPTOMOTOR-BLIND PROTEIN"/>
    <property type="match status" value="1"/>
</dbReference>
<dbReference type="Pfam" id="PF00907">
    <property type="entry name" value="T-box"/>
    <property type="match status" value="1"/>
</dbReference>
<dbReference type="InterPro" id="IPR008967">
    <property type="entry name" value="p53-like_TF_DNA-bd_sf"/>
</dbReference>
<dbReference type="PROSITE" id="PS01283">
    <property type="entry name" value="TBOX_1"/>
    <property type="match status" value="1"/>
</dbReference>
<keyword evidence="2" id="KW-0805">Transcription regulation</keyword>
<evidence type="ECO:0000313" key="9">
    <source>
        <dbReference type="WBParaSite" id="MCU_009386-RB"/>
    </source>
</evidence>
<evidence type="ECO:0000256" key="2">
    <source>
        <dbReference type="ARBA" id="ARBA00023015"/>
    </source>
</evidence>
<dbReference type="WBParaSite" id="MCU_009386-RB">
    <property type="protein sequence ID" value="MCU_009386-RB"/>
    <property type="gene ID" value="MCU_009386"/>
</dbReference>
<name>A0A5K3FKW4_MESCO</name>
<accession>A0A5K3FKW4</accession>
<keyword evidence="4" id="KW-0804">Transcription</keyword>
<dbReference type="PRINTS" id="PR00938">
    <property type="entry name" value="BRACHYURY"/>
</dbReference>
<dbReference type="PROSITE" id="PS01264">
    <property type="entry name" value="TBOX_2"/>
    <property type="match status" value="1"/>
</dbReference>
<dbReference type="InterPro" id="IPR002070">
    <property type="entry name" value="TF_Brachyury"/>
</dbReference>
<dbReference type="PROSITE" id="PS50252">
    <property type="entry name" value="TBOX_3"/>
    <property type="match status" value="1"/>
</dbReference>
<evidence type="ECO:0000256" key="1">
    <source>
        <dbReference type="ARBA" id="ARBA00004123"/>
    </source>
</evidence>
<dbReference type="InterPro" id="IPR018186">
    <property type="entry name" value="TF_T-box_CS"/>
</dbReference>
<dbReference type="PRINTS" id="PR00937">
    <property type="entry name" value="TBOX"/>
</dbReference>
<comment type="subcellular location">
    <subcellularLocation>
        <location evidence="1 6">Nucleus</location>
    </subcellularLocation>
</comment>
<proteinExistence type="predicted"/>